<dbReference type="AlphaFoldDB" id="A0A6G4U9W1"/>
<dbReference type="EMBL" id="JAAKZV010000207">
    <property type="protein sequence ID" value="NGN68476.1"/>
    <property type="molecule type" value="Genomic_DNA"/>
</dbReference>
<sequence length="73" mass="7734">MHHAMATSRVTGTDPDGAEHTVQVAGTGTRRQLECGSCDWRIGAQFLPWLKAEEHLAQAHAAEVPVQGTAPGS</sequence>
<proteinExistence type="predicted"/>
<evidence type="ECO:0000313" key="3">
    <source>
        <dbReference type="Proteomes" id="UP000481583"/>
    </source>
</evidence>
<organism evidence="2 3">
    <name type="scientific">Streptomyces coryli</name>
    <dbReference type="NCBI Taxonomy" id="1128680"/>
    <lineage>
        <taxon>Bacteria</taxon>
        <taxon>Bacillati</taxon>
        <taxon>Actinomycetota</taxon>
        <taxon>Actinomycetes</taxon>
        <taxon>Kitasatosporales</taxon>
        <taxon>Streptomycetaceae</taxon>
        <taxon>Streptomyces</taxon>
    </lineage>
</organism>
<protein>
    <submittedName>
        <fullName evidence="2">Uncharacterized protein</fullName>
    </submittedName>
</protein>
<keyword evidence="3" id="KW-1185">Reference proteome</keyword>
<name>A0A6G4U9W1_9ACTN</name>
<dbReference type="Proteomes" id="UP000481583">
    <property type="component" value="Unassembled WGS sequence"/>
</dbReference>
<comment type="caution">
    <text evidence="2">The sequence shown here is derived from an EMBL/GenBank/DDBJ whole genome shotgun (WGS) entry which is preliminary data.</text>
</comment>
<feature type="region of interest" description="Disordered" evidence="1">
    <location>
        <begin position="1"/>
        <end position="25"/>
    </location>
</feature>
<accession>A0A6G4U9W1</accession>
<evidence type="ECO:0000313" key="2">
    <source>
        <dbReference type="EMBL" id="NGN68476.1"/>
    </source>
</evidence>
<dbReference type="RefSeq" id="WP_165242465.1">
    <property type="nucleotide sequence ID" value="NZ_JAAKZV010000207.1"/>
</dbReference>
<reference evidence="2 3" key="1">
    <citation type="submission" date="2020-02" db="EMBL/GenBank/DDBJ databases">
        <title>Whole-genome analyses of novel actinobacteria.</title>
        <authorList>
            <person name="Sahin N."/>
        </authorList>
    </citation>
    <scope>NUCLEOTIDE SEQUENCE [LARGE SCALE GENOMIC DNA]</scope>
    <source>
        <strain evidence="2 3">A7024</strain>
    </source>
</reference>
<gene>
    <name evidence="2" type="ORF">G5C51_31835</name>
</gene>
<evidence type="ECO:0000256" key="1">
    <source>
        <dbReference type="SAM" id="MobiDB-lite"/>
    </source>
</evidence>